<dbReference type="EC" id="4.2.1.3" evidence="2"/>
<dbReference type="InterPro" id="IPR006249">
    <property type="entry name" value="Aconitase/IRP2"/>
</dbReference>
<protein>
    <submittedName>
        <fullName evidence="2">Aconitate hydratase</fullName>
        <ecNumber evidence="2">4.2.1.3</ecNumber>
    </submittedName>
</protein>
<feature type="domain" description="Aconitase A/isopropylmalate dehydratase small subunit swivel" evidence="1">
    <location>
        <begin position="4"/>
        <end position="72"/>
    </location>
</feature>
<proteinExistence type="predicted"/>
<evidence type="ECO:0000313" key="3">
    <source>
        <dbReference type="Proteomes" id="UP000014062"/>
    </source>
</evidence>
<dbReference type="GeneID" id="91383118"/>
<evidence type="ECO:0000313" key="2">
    <source>
        <dbReference type="EMBL" id="EOY50911.1"/>
    </source>
</evidence>
<evidence type="ECO:0000259" key="1">
    <source>
        <dbReference type="Pfam" id="PF00694"/>
    </source>
</evidence>
<organism evidence="2 3">
    <name type="scientific">Streptomyces lividans 1326</name>
    <dbReference type="NCBI Taxonomy" id="1200984"/>
    <lineage>
        <taxon>Bacteria</taxon>
        <taxon>Bacillati</taxon>
        <taxon>Actinomycetota</taxon>
        <taxon>Actinomycetes</taxon>
        <taxon>Kitasatosporales</taxon>
        <taxon>Streptomycetaceae</taxon>
        <taxon>Streptomyces</taxon>
    </lineage>
</organism>
<dbReference type="Gene3D" id="3.20.19.10">
    <property type="entry name" value="Aconitase, domain 4"/>
    <property type="match status" value="1"/>
</dbReference>
<dbReference type="InterPro" id="IPR000573">
    <property type="entry name" value="AconitaseA/IPMdHydase_ssu_swvl"/>
</dbReference>
<dbReference type="InterPro" id="IPR015928">
    <property type="entry name" value="Aconitase/3IPM_dehydase_swvl"/>
</dbReference>
<accession>A0A7U9DVI1</accession>
<reference evidence="3" key="1">
    <citation type="journal article" date="2013" name="Genome Biol. Evol.">
        <title>The genome sequence of Streptomyces lividans 66 reveals a novel tRNA-dependent peptide biosynthetic system within a metal-related genomic island.</title>
        <authorList>
            <person name="Cruz-Morales P."/>
            <person name="Vijgenboom E."/>
            <person name="Iruegas-Bocardo F."/>
            <person name="Girard G."/>
            <person name="Yanez-Guerra L.A."/>
            <person name="Ramos-Aboites H.E."/>
            <person name="Pernodet J.L."/>
            <person name="Anne J."/>
            <person name="van Wezel G.P."/>
            <person name="Barona-Gomez F."/>
        </authorList>
    </citation>
    <scope>NUCLEOTIDE SEQUENCE [LARGE SCALE GENOMIC DNA]</scope>
    <source>
        <strain evidence="3">1326</strain>
    </source>
</reference>
<dbReference type="GO" id="GO:0003994">
    <property type="term" value="F:aconitate hydratase activity"/>
    <property type="evidence" value="ECO:0007669"/>
    <property type="project" value="UniProtKB-EC"/>
</dbReference>
<keyword evidence="2" id="KW-0456">Lyase</keyword>
<dbReference type="AlphaFoldDB" id="A0A7U9DVI1"/>
<gene>
    <name evidence="2" type="ORF">SLI_6204</name>
</gene>
<name>A0A7U9DVI1_STRLI</name>
<dbReference type="FunFam" id="3.20.19.10:FF:000012">
    <property type="entry name" value="Aconitate hydratase A"/>
    <property type="match status" value="1"/>
</dbReference>
<dbReference type="RefSeq" id="WP_011030535.1">
    <property type="nucleotide sequence ID" value="NZ_CM001889.1"/>
</dbReference>
<dbReference type="Pfam" id="PF00694">
    <property type="entry name" value="Aconitase_C"/>
    <property type="match status" value="1"/>
</dbReference>
<dbReference type="PANTHER" id="PTHR11670">
    <property type="entry name" value="ACONITASE/IRON-RESPONSIVE ELEMENT FAMILY MEMBER"/>
    <property type="match status" value="1"/>
</dbReference>
<dbReference type="SUPFAM" id="SSF52016">
    <property type="entry name" value="LeuD/IlvD-like"/>
    <property type="match status" value="1"/>
</dbReference>
<sequence length="173" mass="18527">MGPVHEAAATYRAAGHDLVVVAGRNYGAGSSRDWAAKAQALLGVRAVIAESFERIHRNNLIGMGVLPLEFEEGDTASAHAFTGEEEFTFDGLADLCVGTNPVALSLVRPDAPRATVRLRLRLHSRQELAYLRHGGILPYVMASRYPPPSTAGDCWGGATTRRAPSSCRARCPS</sequence>
<dbReference type="Proteomes" id="UP000014062">
    <property type="component" value="Chromosome"/>
</dbReference>
<dbReference type="EMBL" id="CM001889">
    <property type="protein sequence ID" value="EOY50911.1"/>
    <property type="molecule type" value="Genomic_DNA"/>
</dbReference>